<feature type="transmembrane region" description="Helical" evidence="5">
    <location>
        <begin position="290"/>
        <end position="312"/>
    </location>
</feature>
<evidence type="ECO:0000259" key="6">
    <source>
        <dbReference type="PROSITE" id="PS50850"/>
    </source>
</evidence>
<keyword evidence="8" id="KW-1185">Reference proteome</keyword>
<dbReference type="PANTHER" id="PTHR43826:SF3">
    <property type="entry name" value="GLUCOSE-6-PHOSPHATE EXCHANGER SLC37A4"/>
    <property type="match status" value="1"/>
</dbReference>
<proteinExistence type="predicted"/>
<dbReference type="GO" id="GO:0061513">
    <property type="term" value="F:glucose 6-phosphate:phosphate antiporter activity"/>
    <property type="evidence" value="ECO:0007669"/>
    <property type="project" value="TreeGrafter"/>
</dbReference>
<comment type="subcellular location">
    <subcellularLocation>
        <location evidence="1">Endomembrane system</location>
        <topology evidence="1">Multi-pass membrane protein</topology>
    </subcellularLocation>
</comment>
<dbReference type="GO" id="GO:0035435">
    <property type="term" value="P:phosphate ion transmembrane transport"/>
    <property type="evidence" value="ECO:0007669"/>
    <property type="project" value="TreeGrafter"/>
</dbReference>
<evidence type="ECO:0000256" key="4">
    <source>
        <dbReference type="ARBA" id="ARBA00023136"/>
    </source>
</evidence>
<feature type="transmembrane region" description="Helical" evidence="5">
    <location>
        <begin position="385"/>
        <end position="408"/>
    </location>
</feature>
<dbReference type="PROSITE" id="PS50850">
    <property type="entry name" value="MFS"/>
    <property type="match status" value="1"/>
</dbReference>
<keyword evidence="2 5" id="KW-0812">Transmembrane</keyword>
<organism evidence="7 8">
    <name type="scientific">Coccomyxa viridis</name>
    <dbReference type="NCBI Taxonomy" id="1274662"/>
    <lineage>
        <taxon>Eukaryota</taxon>
        <taxon>Viridiplantae</taxon>
        <taxon>Chlorophyta</taxon>
        <taxon>core chlorophytes</taxon>
        <taxon>Trebouxiophyceae</taxon>
        <taxon>Trebouxiophyceae incertae sedis</taxon>
        <taxon>Coccomyxaceae</taxon>
        <taxon>Coccomyxa</taxon>
    </lineage>
</organism>
<feature type="transmembrane region" description="Helical" evidence="5">
    <location>
        <begin position="350"/>
        <end position="373"/>
    </location>
</feature>
<feature type="transmembrane region" description="Helical" evidence="5">
    <location>
        <begin position="524"/>
        <end position="548"/>
    </location>
</feature>
<dbReference type="EMBL" id="CAUYUE010000002">
    <property type="protein sequence ID" value="CAK0737861.1"/>
    <property type="molecule type" value="Genomic_DNA"/>
</dbReference>
<dbReference type="Pfam" id="PF07690">
    <property type="entry name" value="MFS_1"/>
    <property type="match status" value="1"/>
</dbReference>
<dbReference type="SUPFAM" id="SSF103473">
    <property type="entry name" value="MFS general substrate transporter"/>
    <property type="match status" value="1"/>
</dbReference>
<feature type="transmembrane region" description="Helical" evidence="5">
    <location>
        <begin position="227"/>
        <end position="249"/>
    </location>
</feature>
<feature type="transmembrane region" description="Helical" evidence="5">
    <location>
        <begin position="201"/>
        <end position="221"/>
    </location>
</feature>
<dbReference type="PANTHER" id="PTHR43826">
    <property type="entry name" value="GLUCOSE-6-PHOSPHATE EXCHANGER SLC37A4"/>
    <property type="match status" value="1"/>
</dbReference>
<keyword evidence="4 5" id="KW-0472">Membrane</keyword>
<dbReference type="InterPro" id="IPR036259">
    <property type="entry name" value="MFS_trans_sf"/>
</dbReference>
<comment type="caution">
    <text evidence="7">The sequence shown here is derived from an EMBL/GenBank/DDBJ whole genome shotgun (WGS) entry which is preliminary data.</text>
</comment>
<gene>
    <name evidence="7" type="ORF">CVIRNUC_000959</name>
</gene>
<evidence type="ECO:0000256" key="5">
    <source>
        <dbReference type="SAM" id="Phobius"/>
    </source>
</evidence>
<protein>
    <recommendedName>
        <fullName evidence="6">Major facilitator superfamily (MFS) profile domain-containing protein</fullName>
    </recommendedName>
</protein>
<evidence type="ECO:0000256" key="2">
    <source>
        <dbReference type="ARBA" id="ARBA00022692"/>
    </source>
</evidence>
<dbReference type="Proteomes" id="UP001314263">
    <property type="component" value="Unassembled WGS sequence"/>
</dbReference>
<dbReference type="InterPro" id="IPR011701">
    <property type="entry name" value="MFS"/>
</dbReference>
<feature type="domain" description="Major facilitator superfamily (MFS) profile" evidence="6">
    <location>
        <begin position="134"/>
        <end position="553"/>
    </location>
</feature>
<keyword evidence="3 5" id="KW-1133">Transmembrane helix</keyword>
<accession>A0AAV1HUM3</accession>
<feature type="transmembrane region" description="Helical" evidence="5">
    <location>
        <begin position="491"/>
        <end position="512"/>
    </location>
</feature>
<feature type="transmembrane region" description="Helical" evidence="5">
    <location>
        <begin position="454"/>
        <end position="479"/>
    </location>
</feature>
<evidence type="ECO:0000313" key="8">
    <source>
        <dbReference type="Proteomes" id="UP001314263"/>
    </source>
</evidence>
<dbReference type="InterPro" id="IPR020846">
    <property type="entry name" value="MFS_dom"/>
</dbReference>
<name>A0AAV1HUM3_9CHLO</name>
<sequence>MSELSKKTSFGGLVGAISGNGLATRPSRKACEELPDQDQDAIMSGQATLPSRTPGSAGFASAISGGGLSTRPSRKAYDGLTEAERVLGKTSVVPSCFAAKREDAEVSSGAAGVPEIALIGAKLTGVELLKAWLAVILFTLLNILVNMGNLLLTYLNEKMVEDIGMTDAQYGMIEGYAYYLVLGLSMLLWGFIADKYKLNRVYLIVIGTILTAASLIVQAVAKNFTMLLAGVVVNAIASSVVQNITFAVLSDILPPEQLGLGGGIFGSSAYVGELLCGNVAYVTLQHKGSWRWPMAMCGVAVFAVSVAVVLIIKEPPVGKFISQRKDETRTSPHEFNLKATWLYLVSMSSFWMLVLAAGFRMMSATIVGAYMPVYAQLANADQSTVFAAESSVVGVCGFLAAVCAGVLCERLFARIPAISLYTTSIGSIAASVFMALAVYSAAMVQASDARYAMFLAFLALSILCSEGWIGPVTCLVALILPPEIKSFGVSLWSAVATVLIMPAGNVIFSIYLTSGGWVNGSPEWLSAARMFLAASIIGGYYVSAAFFLTSARFMGQDRAMLETVLQTGTLDSVAPSWKKKLSVYIGVAAIVLVTVVLILLSFLFSYDLKLVHKG</sequence>
<evidence type="ECO:0000256" key="1">
    <source>
        <dbReference type="ARBA" id="ARBA00004127"/>
    </source>
</evidence>
<evidence type="ECO:0000313" key="7">
    <source>
        <dbReference type="EMBL" id="CAK0737861.1"/>
    </source>
</evidence>
<dbReference type="GO" id="GO:0012505">
    <property type="term" value="C:endomembrane system"/>
    <property type="evidence" value="ECO:0007669"/>
    <property type="project" value="UniProtKB-SubCell"/>
</dbReference>
<feature type="transmembrane region" description="Helical" evidence="5">
    <location>
        <begin position="175"/>
        <end position="194"/>
    </location>
</feature>
<feature type="transmembrane region" description="Helical" evidence="5">
    <location>
        <begin position="420"/>
        <end position="442"/>
    </location>
</feature>
<feature type="transmembrane region" description="Helical" evidence="5">
    <location>
        <begin position="131"/>
        <end position="155"/>
    </location>
</feature>
<dbReference type="AlphaFoldDB" id="A0AAV1HUM3"/>
<dbReference type="Gene3D" id="1.20.1250.20">
    <property type="entry name" value="MFS general substrate transporter like domains"/>
    <property type="match status" value="1"/>
</dbReference>
<reference evidence="7 8" key="1">
    <citation type="submission" date="2023-10" db="EMBL/GenBank/DDBJ databases">
        <authorList>
            <person name="Maclean D."/>
            <person name="Macfadyen A."/>
        </authorList>
    </citation>
    <scope>NUCLEOTIDE SEQUENCE [LARGE SCALE GENOMIC DNA]</scope>
</reference>
<dbReference type="GO" id="GO:0016020">
    <property type="term" value="C:membrane"/>
    <property type="evidence" value="ECO:0007669"/>
    <property type="project" value="UniProtKB-ARBA"/>
</dbReference>
<dbReference type="InterPro" id="IPR051337">
    <property type="entry name" value="OPA_Antiporter"/>
</dbReference>
<feature type="transmembrane region" description="Helical" evidence="5">
    <location>
        <begin position="581"/>
        <end position="604"/>
    </location>
</feature>
<evidence type="ECO:0000256" key="3">
    <source>
        <dbReference type="ARBA" id="ARBA00022989"/>
    </source>
</evidence>